<evidence type="ECO:0000256" key="8">
    <source>
        <dbReference type="ARBA" id="ARBA00023136"/>
    </source>
</evidence>
<feature type="transmembrane region" description="Helical" evidence="10">
    <location>
        <begin position="162"/>
        <end position="183"/>
    </location>
</feature>
<keyword evidence="6" id="KW-0256">Endoplasmic reticulum</keyword>
<evidence type="ECO:0000256" key="4">
    <source>
        <dbReference type="ARBA" id="ARBA00022597"/>
    </source>
</evidence>
<comment type="similarity">
    <text evidence="2">Belongs to the nucleotide-sugar transporter family. SLC35B subfamily.</text>
</comment>
<dbReference type="KEGG" id="cdep:91085369"/>
<keyword evidence="4" id="KW-0762">Sugar transport</keyword>
<feature type="transmembrane region" description="Helical" evidence="10">
    <location>
        <begin position="378"/>
        <end position="397"/>
    </location>
</feature>
<reference evidence="11" key="2">
    <citation type="journal article" date="2022" name="Elife">
        <title>Obligate sexual reproduction of a homothallic fungus closely related to the Cryptococcus pathogenic species complex.</title>
        <authorList>
            <person name="Passer A.R."/>
            <person name="Clancey S.A."/>
            <person name="Shea T."/>
            <person name="David-Palma M."/>
            <person name="Averette A.F."/>
            <person name="Boekhout T."/>
            <person name="Porcel B.M."/>
            <person name="Nowrousian M."/>
            <person name="Cuomo C.A."/>
            <person name="Sun S."/>
            <person name="Heitman J."/>
            <person name="Coelho M.A."/>
        </authorList>
    </citation>
    <scope>NUCLEOTIDE SEQUENCE</scope>
    <source>
        <strain evidence="11">CBS 7841</strain>
    </source>
</reference>
<reference evidence="11" key="3">
    <citation type="submission" date="2024-01" db="EMBL/GenBank/DDBJ databases">
        <authorList>
            <person name="Coelho M.A."/>
            <person name="David-Palma M."/>
            <person name="Shea T."/>
            <person name="Sun S."/>
            <person name="Cuomo C.A."/>
            <person name="Heitman J."/>
        </authorList>
    </citation>
    <scope>NUCLEOTIDE SEQUENCE</scope>
    <source>
        <strain evidence="11">CBS 7841</strain>
    </source>
</reference>
<feature type="transmembrane region" description="Helical" evidence="10">
    <location>
        <begin position="58"/>
        <end position="78"/>
    </location>
</feature>
<feature type="transmembrane region" description="Helical" evidence="10">
    <location>
        <begin position="352"/>
        <end position="372"/>
    </location>
</feature>
<reference evidence="11" key="1">
    <citation type="submission" date="2016-06" db="EMBL/GenBank/DDBJ databases">
        <authorList>
            <person name="Cuomo C."/>
            <person name="Litvintseva A."/>
            <person name="Heitman J."/>
            <person name="Chen Y."/>
            <person name="Sun S."/>
            <person name="Springer D."/>
            <person name="Dromer F."/>
            <person name="Young S."/>
            <person name="Zeng Q."/>
            <person name="Chapman S."/>
            <person name="Gujja S."/>
            <person name="Saif S."/>
            <person name="Birren B."/>
        </authorList>
    </citation>
    <scope>NUCLEOTIDE SEQUENCE</scope>
    <source>
        <strain evidence="11">CBS 7841</strain>
    </source>
</reference>
<evidence type="ECO:0000256" key="2">
    <source>
        <dbReference type="ARBA" id="ARBA00010694"/>
    </source>
</evidence>
<protein>
    <recommendedName>
        <fullName evidence="9">UDP-galactose transporter homolog 1</fullName>
    </recommendedName>
</protein>
<evidence type="ECO:0000256" key="3">
    <source>
        <dbReference type="ARBA" id="ARBA00022448"/>
    </source>
</evidence>
<feature type="transmembrane region" description="Helical" evidence="10">
    <location>
        <begin position="327"/>
        <end position="345"/>
    </location>
</feature>
<evidence type="ECO:0000256" key="6">
    <source>
        <dbReference type="ARBA" id="ARBA00022824"/>
    </source>
</evidence>
<dbReference type="PANTHER" id="PTHR10778:SF10">
    <property type="entry name" value="SOLUTE CARRIER FAMILY 35 MEMBER B1"/>
    <property type="match status" value="1"/>
</dbReference>
<evidence type="ECO:0000256" key="7">
    <source>
        <dbReference type="ARBA" id="ARBA00022989"/>
    </source>
</evidence>
<keyword evidence="5 10" id="KW-0812">Transmembrane</keyword>
<dbReference type="PANTHER" id="PTHR10778">
    <property type="entry name" value="SOLUTE CARRIER FAMILY 35 MEMBER B"/>
    <property type="match status" value="1"/>
</dbReference>
<evidence type="ECO:0000256" key="9">
    <source>
        <dbReference type="ARBA" id="ARBA00041103"/>
    </source>
</evidence>
<dbReference type="AlphaFoldDB" id="A0AAJ8LZW8"/>
<keyword evidence="12" id="KW-1185">Reference proteome</keyword>
<sequence length="408" mass="44892">MSILRLAVCVSGVYAAFLLWAIAQERLSKPFVSTQPHPHSQPRLPSNASIGEKFPSPLFLNFAQAVASSLSALFYLSFHAWRKDWGGRSWGQLLGLDQVLGQQKSPAKTSGTVKGNGIDKSINRKNKALTIPWRKSLLVLLIQVSIFQTMAGPIGFLALRHISYPTMVLGKSCKLIPVLLLNVVLYRRKFSSHKYVVVALVTIGISMFMLLAKSKKKRDGGDSMWGLILLLFNLFIDGLTNSTQDQIFATYRNFTGQQMMFTMALTTQAILLPLLLIPLPNHPLSLLSHLPSPFAPSLPVAEVTYSQPAVLESISFIVSHPSALRPLLAYALLGGLGQLFIFETIQHFGSLTLVMVTVTRKLFTMLLSVIVFEHKLTKGQWLGVAVVFAGIGVEAGMKRGNSRHVKKG</sequence>
<keyword evidence="8 10" id="KW-0472">Membrane</keyword>
<evidence type="ECO:0000313" key="12">
    <source>
        <dbReference type="Proteomes" id="UP000094043"/>
    </source>
</evidence>
<organism evidence="11 12">
    <name type="scientific">Cryptococcus depauperatus CBS 7841</name>
    <dbReference type="NCBI Taxonomy" id="1295531"/>
    <lineage>
        <taxon>Eukaryota</taxon>
        <taxon>Fungi</taxon>
        <taxon>Dikarya</taxon>
        <taxon>Basidiomycota</taxon>
        <taxon>Agaricomycotina</taxon>
        <taxon>Tremellomycetes</taxon>
        <taxon>Tremellales</taxon>
        <taxon>Cryptococcaceae</taxon>
        <taxon>Cryptococcus</taxon>
    </lineage>
</organism>
<dbReference type="EMBL" id="CP143784">
    <property type="protein sequence ID" value="WVN85997.1"/>
    <property type="molecule type" value="Genomic_DNA"/>
</dbReference>
<feature type="transmembrane region" description="Helical" evidence="10">
    <location>
        <begin position="261"/>
        <end position="279"/>
    </location>
</feature>
<evidence type="ECO:0000313" key="11">
    <source>
        <dbReference type="EMBL" id="WVN85997.1"/>
    </source>
</evidence>
<dbReference type="GO" id="GO:0005789">
    <property type="term" value="C:endoplasmic reticulum membrane"/>
    <property type="evidence" value="ECO:0007669"/>
    <property type="project" value="UniProtKB-SubCell"/>
</dbReference>
<name>A0AAJ8LZW8_9TREE</name>
<dbReference type="InterPro" id="IPR037185">
    <property type="entry name" value="EmrE-like"/>
</dbReference>
<dbReference type="SUPFAM" id="SSF103481">
    <property type="entry name" value="Multidrug resistance efflux transporter EmrE"/>
    <property type="match status" value="1"/>
</dbReference>
<feature type="transmembrane region" description="Helical" evidence="10">
    <location>
        <begin position="137"/>
        <end position="156"/>
    </location>
</feature>
<comment type="subcellular location">
    <subcellularLocation>
        <location evidence="1">Endoplasmic reticulum membrane</location>
        <topology evidence="1">Multi-pass membrane protein</topology>
    </subcellularLocation>
</comment>
<gene>
    <name evidence="11" type="ORF">L203_101155</name>
</gene>
<dbReference type="GO" id="GO:0005459">
    <property type="term" value="F:UDP-galactose transmembrane transporter activity"/>
    <property type="evidence" value="ECO:0007669"/>
    <property type="project" value="TreeGrafter"/>
</dbReference>
<dbReference type="InterPro" id="IPR013657">
    <property type="entry name" value="SCL35B1-4/HUT1"/>
</dbReference>
<evidence type="ECO:0000256" key="5">
    <source>
        <dbReference type="ARBA" id="ARBA00022692"/>
    </source>
</evidence>
<accession>A0AAJ8LZW8</accession>
<feature type="transmembrane region" description="Helical" evidence="10">
    <location>
        <begin position="195"/>
        <end position="212"/>
    </location>
</feature>
<dbReference type="RefSeq" id="XP_066066697.1">
    <property type="nucleotide sequence ID" value="XM_066210600.1"/>
</dbReference>
<evidence type="ECO:0000256" key="10">
    <source>
        <dbReference type="SAM" id="Phobius"/>
    </source>
</evidence>
<dbReference type="Proteomes" id="UP000094043">
    <property type="component" value="Chromosome 1"/>
</dbReference>
<dbReference type="GO" id="GO:0000139">
    <property type="term" value="C:Golgi membrane"/>
    <property type="evidence" value="ECO:0007669"/>
    <property type="project" value="TreeGrafter"/>
</dbReference>
<dbReference type="GeneID" id="91085369"/>
<keyword evidence="7 10" id="KW-1133">Transmembrane helix</keyword>
<dbReference type="GO" id="GO:0005460">
    <property type="term" value="F:UDP-glucose transmembrane transporter activity"/>
    <property type="evidence" value="ECO:0007669"/>
    <property type="project" value="TreeGrafter"/>
</dbReference>
<evidence type="ECO:0000256" key="1">
    <source>
        <dbReference type="ARBA" id="ARBA00004477"/>
    </source>
</evidence>
<proteinExistence type="inferred from homology"/>
<feature type="transmembrane region" description="Helical" evidence="10">
    <location>
        <begin position="224"/>
        <end position="240"/>
    </location>
</feature>
<keyword evidence="3" id="KW-0813">Transport</keyword>
<dbReference type="Pfam" id="PF08449">
    <property type="entry name" value="UAA"/>
    <property type="match status" value="1"/>
</dbReference>